<reference evidence="2" key="1">
    <citation type="journal article" date="2019" name="Sci. Rep.">
        <title>Draft genome of Tanacetum cinerariifolium, the natural source of mosquito coil.</title>
        <authorList>
            <person name="Yamashiro T."/>
            <person name="Shiraishi A."/>
            <person name="Satake H."/>
            <person name="Nakayama K."/>
        </authorList>
    </citation>
    <scope>NUCLEOTIDE SEQUENCE</scope>
</reference>
<organism evidence="2">
    <name type="scientific">Tanacetum cinerariifolium</name>
    <name type="common">Dalmatian daisy</name>
    <name type="synonym">Chrysanthemum cinerariifolium</name>
    <dbReference type="NCBI Taxonomy" id="118510"/>
    <lineage>
        <taxon>Eukaryota</taxon>
        <taxon>Viridiplantae</taxon>
        <taxon>Streptophyta</taxon>
        <taxon>Embryophyta</taxon>
        <taxon>Tracheophyta</taxon>
        <taxon>Spermatophyta</taxon>
        <taxon>Magnoliopsida</taxon>
        <taxon>eudicotyledons</taxon>
        <taxon>Gunneridae</taxon>
        <taxon>Pentapetalae</taxon>
        <taxon>asterids</taxon>
        <taxon>campanulids</taxon>
        <taxon>Asterales</taxon>
        <taxon>Asteraceae</taxon>
        <taxon>Asteroideae</taxon>
        <taxon>Anthemideae</taxon>
        <taxon>Anthemidinae</taxon>
        <taxon>Tanacetum</taxon>
    </lineage>
</organism>
<dbReference type="InterPro" id="IPR021109">
    <property type="entry name" value="Peptidase_aspartic_dom_sf"/>
</dbReference>
<name>A0A699GRW6_TANCI</name>
<gene>
    <name evidence="2" type="ORF">Tci_174515</name>
</gene>
<feature type="region of interest" description="Disordered" evidence="1">
    <location>
        <begin position="321"/>
        <end position="341"/>
    </location>
</feature>
<dbReference type="PANTHER" id="PTHR33067">
    <property type="entry name" value="RNA-DIRECTED DNA POLYMERASE-RELATED"/>
    <property type="match status" value="1"/>
</dbReference>
<comment type="caution">
    <text evidence="2">The sequence shown here is derived from an EMBL/GenBank/DDBJ whole genome shotgun (WGS) entry which is preliminary data.</text>
</comment>
<dbReference type="Gene3D" id="2.40.70.10">
    <property type="entry name" value="Acid Proteases"/>
    <property type="match status" value="1"/>
</dbReference>
<dbReference type="PANTHER" id="PTHR33067:SF9">
    <property type="entry name" value="RNA-DIRECTED DNA POLYMERASE"/>
    <property type="match status" value="1"/>
</dbReference>
<keyword evidence="2" id="KW-0695">RNA-directed DNA polymerase</keyword>
<evidence type="ECO:0000313" key="2">
    <source>
        <dbReference type="EMBL" id="GEW02539.1"/>
    </source>
</evidence>
<keyword evidence="2" id="KW-0548">Nucleotidyltransferase</keyword>
<accession>A0A699GRW6</accession>
<proteinExistence type="predicted"/>
<dbReference type="EMBL" id="BKCJ010042452">
    <property type="protein sequence ID" value="GEW02539.1"/>
    <property type="molecule type" value="Genomic_DNA"/>
</dbReference>
<dbReference type="AlphaFoldDB" id="A0A699GRW6"/>
<sequence>MLVEVGKFTFLLDFIILEMEEDSKVPIILGRPFLHTTDAVILSKKQLNLGVVTERMIFHIDSAMKHSYSNNDTCFRFDVIDEILGEDFDALLDEGNKILYSIEGTPLEEKLFVKFDEFIATTIERVDMTLHWSGVGAAPLMSPRQDKTSEPLLYARWMAGPYRCNDATRGRNDDPMTSGSGSDLQRLDMILHWSGVGAAPLMSPRQDKTSEPLLYTGWMAGPYRCKDAMQGRNDDPVTSGCRSSVRMTMHEVVHEMVVGEWNEPNSEGSGFAWKAYMNARVASLFMLVLLEYPNGKGVDKTSEPLLYAGWMAGPYRCKDATRGRNDDPVTQSSHLDGLDHT</sequence>
<evidence type="ECO:0000256" key="1">
    <source>
        <dbReference type="SAM" id="MobiDB-lite"/>
    </source>
</evidence>
<protein>
    <submittedName>
        <fullName evidence="2">Reverse transcriptase domain-containing protein</fullName>
    </submittedName>
</protein>
<dbReference type="GO" id="GO:0003964">
    <property type="term" value="F:RNA-directed DNA polymerase activity"/>
    <property type="evidence" value="ECO:0007669"/>
    <property type="project" value="UniProtKB-KW"/>
</dbReference>
<keyword evidence="2" id="KW-0808">Transferase</keyword>